<dbReference type="CDD" id="cd09021">
    <property type="entry name" value="Aldose_epim_Ec_YphB"/>
    <property type="match status" value="1"/>
</dbReference>
<accession>A0A3E1R7V2</accession>
<dbReference type="InterPro" id="IPR014718">
    <property type="entry name" value="GH-type_carb-bd"/>
</dbReference>
<dbReference type="SUPFAM" id="SSF74650">
    <property type="entry name" value="Galactose mutarotase-like"/>
    <property type="match status" value="1"/>
</dbReference>
<proteinExistence type="predicted"/>
<comment type="caution">
    <text evidence="1">The sequence shown here is derived from an EMBL/GenBank/DDBJ whole genome shotgun (WGS) entry which is preliminary data.</text>
</comment>
<dbReference type="Proteomes" id="UP000260665">
    <property type="component" value="Unassembled WGS sequence"/>
</dbReference>
<protein>
    <submittedName>
        <fullName evidence="1">Aldose 1-epimerase</fullName>
    </submittedName>
</protein>
<dbReference type="EMBL" id="QFZK01000017">
    <property type="protein sequence ID" value="RFO95387.1"/>
    <property type="molecule type" value="Genomic_DNA"/>
</dbReference>
<dbReference type="InterPro" id="IPR011013">
    <property type="entry name" value="Gal_mutarotase_sf_dom"/>
</dbReference>
<dbReference type="Gene3D" id="2.70.98.10">
    <property type="match status" value="1"/>
</dbReference>
<organism evidence="1 2">
    <name type="scientific">Rhodoferax lacus</name>
    <dbReference type="NCBI Taxonomy" id="2184758"/>
    <lineage>
        <taxon>Bacteria</taxon>
        <taxon>Pseudomonadati</taxon>
        <taxon>Pseudomonadota</taxon>
        <taxon>Betaproteobacteria</taxon>
        <taxon>Burkholderiales</taxon>
        <taxon>Comamonadaceae</taxon>
        <taxon>Rhodoferax</taxon>
    </lineage>
</organism>
<gene>
    <name evidence="1" type="ORF">DIC66_18675</name>
</gene>
<dbReference type="GO" id="GO:0030246">
    <property type="term" value="F:carbohydrate binding"/>
    <property type="evidence" value="ECO:0007669"/>
    <property type="project" value="InterPro"/>
</dbReference>
<dbReference type="InterPro" id="IPR008183">
    <property type="entry name" value="Aldose_1/G6P_1-epimerase"/>
</dbReference>
<dbReference type="GO" id="GO:0005975">
    <property type="term" value="P:carbohydrate metabolic process"/>
    <property type="evidence" value="ECO:0007669"/>
    <property type="project" value="InterPro"/>
</dbReference>
<reference evidence="1 2" key="1">
    <citation type="submission" date="2018-05" db="EMBL/GenBank/DDBJ databases">
        <title>Rhodoferax soyangensis sp.nov., isolated from an oligotrophic freshwater lake.</title>
        <authorList>
            <person name="Park M."/>
        </authorList>
    </citation>
    <scope>NUCLEOTIDE SEQUENCE [LARGE SCALE GENOMIC DNA]</scope>
    <source>
        <strain evidence="1 2">IMCC26218</strain>
    </source>
</reference>
<keyword evidence="2" id="KW-1185">Reference proteome</keyword>
<sequence length="292" mass="31860">MHNSAMTSLLLENGALRCELRPDLGGCIAGLWRGQQPVLQSTPAAELASVRVSGSYPLLPFSNRIGYRKLHWAGQDYVLPQNFAPEPHTIHGVAWERAWRVEEASASHAVLAYQHQADASWPFAFEGRQTIRLGHNALEMRLSITNRAAEAAPAGLGWHPYFAKSAQTRIQFAATGRWDMGADKLPTQRQPSPGLDTDCTRLDVDHCFDGWSGALQLTEGGLRLQVSSDLDCLVVFTTPGRDSIAIEPVSHVNNALALAQQAGQSPQSLGLRVLQAGETFSATMRIQMEKVA</sequence>
<dbReference type="GO" id="GO:0016853">
    <property type="term" value="F:isomerase activity"/>
    <property type="evidence" value="ECO:0007669"/>
    <property type="project" value="InterPro"/>
</dbReference>
<evidence type="ECO:0000313" key="2">
    <source>
        <dbReference type="Proteomes" id="UP000260665"/>
    </source>
</evidence>
<evidence type="ECO:0000313" key="1">
    <source>
        <dbReference type="EMBL" id="RFO95387.1"/>
    </source>
</evidence>
<name>A0A3E1R7V2_9BURK</name>
<dbReference type="Pfam" id="PF01263">
    <property type="entry name" value="Aldose_epim"/>
    <property type="match status" value="1"/>
</dbReference>
<dbReference type="AlphaFoldDB" id="A0A3E1R7V2"/>